<reference evidence="3" key="1">
    <citation type="submission" date="2016-04" db="EMBL/GenBank/DDBJ databases">
        <authorList>
            <person name="Evans L.H."/>
            <person name="Alamgir A."/>
            <person name="Owens N."/>
            <person name="Weber N.D."/>
            <person name="Virtaneva K."/>
            <person name="Barbian K."/>
            <person name="Babar A."/>
            <person name="Rosenke K."/>
        </authorList>
    </citation>
    <scope>NUCLEOTIDE SEQUENCE</scope>
    <source>
        <strain evidence="3">86-2</strain>
    </source>
</reference>
<organism evidence="3">
    <name type="scientific">uncultured Dysgonomonas sp</name>
    <dbReference type="NCBI Taxonomy" id="206096"/>
    <lineage>
        <taxon>Bacteria</taxon>
        <taxon>Pseudomonadati</taxon>
        <taxon>Bacteroidota</taxon>
        <taxon>Bacteroidia</taxon>
        <taxon>Bacteroidales</taxon>
        <taxon>Dysgonomonadaceae</taxon>
        <taxon>Dysgonomonas</taxon>
        <taxon>environmental samples</taxon>
    </lineage>
</organism>
<accession>A0A212K8Y5</accession>
<dbReference type="EMBL" id="FLUL01000001">
    <property type="protein sequence ID" value="SBW08136.1"/>
    <property type="molecule type" value="Genomic_DNA"/>
</dbReference>
<sequence length="504" mass="58166">MITRIAHKYLDYRYKEIDSFINKPIETQEKILEYLLRNGEQTLFGQQFNFSAIKNKDDFRKQVPIFHYEDLRPYLDRIIVNKEQNVLWNKPVRWFAMSSGTTEDKSKYIPVTHESLTKGHYKCGEQMLAIYAQANKDAKFFFGKTLVLGGSKQINNIGDGIFTGDISAILIKNLYFWAKLSRTPESISLLPDWETKLQALTDYAIKNDVRAFMGVPSWLLVLLKKIKTDTGRSLTDIWPNLEVFFHGGVSFTPFEEQYKKLIKKPDMYYWETYNASEGFFGVQFSDSSKEMLLMLDSGIYYEFVPMSEWDKENPKTLTLDEVETGQNYAIIISTNGGLWRYMIGDTIEFSSTTPYLFHITGRTKNFINAFGEELIIDNAEKALAEACKITGAQISEYTAAPVYFGDNNNGAHEWLIEFTVEPNSLEDFTRLLDSELKKVNSDYEAKRSYNLSLNMPIVRSMPKGTFNEWLKHLGKLGGQNKVPRLSNNRDYLKKVIAFCDTMNS</sequence>
<evidence type="ECO:0000313" key="3">
    <source>
        <dbReference type="EMBL" id="SBW08136.1"/>
    </source>
</evidence>
<dbReference type="AlphaFoldDB" id="A0A212K8Y5"/>
<evidence type="ECO:0000259" key="1">
    <source>
        <dbReference type="Pfam" id="PF23571"/>
    </source>
</evidence>
<protein>
    <recommendedName>
        <fullName evidence="4">GH3 auxin-responsive promoter</fullName>
    </recommendedName>
</protein>
<dbReference type="Pfam" id="PF03321">
    <property type="entry name" value="GH3"/>
    <property type="match status" value="1"/>
</dbReference>
<dbReference type="PANTHER" id="PTHR31901:SF9">
    <property type="entry name" value="GH3 DOMAIN-CONTAINING PROTEIN"/>
    <property type="match status" value="1"/>
</dbReference>
<feature type="domain" description="GH3 middle" evidence="1">
    <location>
        <begin position="293"/>
        <end position="362"/>
    </location>
</feature>
<evidence type="ECO:0000259" key="2">
    <source>
        <dbReference type="Pfam" id="PF23572"/>
    </source>
</evidence>
<gene>
    <name evidence="3" type="ORF">KL86DYS2_13302</name>
</gene>
<dbReference type="InterPro" id="IPR004993">
    <property type="entry name" value="GH3"/>
</dbReference>
<dbReference type="InterPro" id="IPR055378">
    <property type="entry name" value="GH3_C"/>
</dbReference>
<dbReference type="GO" id="GO:0016881">
    <property type="term" value="F:acid-amino acid ligase activity"/>
    <property type="evidence" value="ECO:0007669"/>
    <property type="project" value="TreeGrafter"/>
</dbReference>
<dbReference type="Pfam" id="PF23572">
    <property type="entry name" value="GH3_C"/>
    <property type="match status" value="1"/>
</dbReference>
<dbReference type="PANTHER" id="PTHR31901">
    <property type="entry name" value="GH3 DOMAIN-CONTAINING PROTEIN"/>
    <property type="match status" value="1"/>
</dbReference>
<proteinExistence type="predicted"/>
<name>A0A212K8Y5_9BACT</name>
<evidence type="ECO:0008006" key="4">
    <source>
        <dbReference type="Google" id="ProtNLM"/>
    </source>
</evidence>
<dbReference type="GO" id="GO:0005737">
    <property type="term" value="C:cytoplasm"/>
    <property type="evidence" value="ECO:0007669"/>
    <property type="project" value="TreeGrafter"/>
</dbReference>
<feature type="domain" description="GH3 C-terminal" evidence="2">
    <location>
        <begin position="378"/>
        <end position="489"/>
    </location>
</feature>
<dbReference type="InterPro" id="IPR055377">
    <property type="entry name" value="GH3_M"/>
</dbReference>
<dbReference type="Pfam" id="PF23571">
    <property type="entry name" value="GH3_M"/>
    <property type="match status" value="1"/>
</dbReference>
<dbReference type="RefSeq" id="WP_296951967.1">
    <property type="nucleotide sequence ID" value="NZ_LT599021.1"/>
</dbReference>